<protein>
    <submittedName>
        <fullName evidence="3">DUF4224 domain-containing protein</fullName>
    </submittedName>
</protein>
<dbReference type="AlphaFoldDB" id="A0A4P7CWT7"/>
<organism evidence="3 4">
    <name type="scientific">Paraburkholderia pallida</name>
    <dbReference type="NCBI Taxonomy" id="2547399"/>
    <lineage>
        <taxon>Bacteria</taxon>
        <taxon>Pseudomonadati</taxon>
        <taxon>Pseudomonadota</taxon>
        <taxon>Betaproteobacteria</taxon>
        <taxon>Burkholderiales</taxon>
        <taxon>Burkholderiaceae</taxon>
        <taxon>Paraburkholderia</taxon>
    </lineage>
</organism>
<accession>A0A4P7CWT7</accession>
<evidence type="ECO:0000259" key="2">
    <source>
        <dbReference type="Pfam" id="PF13986"/>
    </source>
</evidence>
<feature type="region of interest" description="Disordered" evidence="1">
    <location>
        <begin position="77"/>
        <end position="104"/>
    </location>
</feature>
<dbReference type="OrthoDB" id="8612748at2"/>
<sequence length="104" mass="11359">MVSETFLSEQEVAELTDIKTGQRGKTREQLQVEWLRTSGIPFWTSARGRPVVARTAIEGRAREEAARIFSAKSGFFRNSHLSSTGRSEKANGGGQTESNCPGNG</sequence>
<dbReference type="KEGG" id="ppai:E1956_22380"/>
<dbReference type="Pfam" id="PF13986">
    <property type="entry name" value="DUF4224"/>
    <property type="match status" value="1"/>
</dbReference>
<keyword evidence="4" id="KW-1185">Reference proteome</keyword>
<proteinExistence type="predicted"/>
<gene>
    <name evidence="3" type="ORF">E1956_22380</name>
</gene>
<feature type="domain" description="DUF4224" evidence="2">
    <location>
        <begin position="6"/>
        <end position="57"/>
    </location>
</feature>
<evidence type="ECO:0000313" key="4">
    <source>
        <dbReference type="Proteomes" id="UP000295727"/>
    </source>
</evidence>
<dbReference type="EMBL" id="CP038149">
    <property type="protein sequence ID" value="QBQ99877.1"/>
    <property type="molecule type" value="Genomic_DNA"/>
</dbReference>
<evidence type="ECO:0000313" key="3">
    <source>
        <dbReference type="EMBL" id="QBQ99877.1"/>
    </source>
</evidence>
<dbReference type="InterPro" id="IPR025319">
    <property type="entry name" value="DUF4224"/>
</dbReference>
<evidence type="ECO:0000256" key="1">
    <source>
        <dbReference type="SAM" id="MobiDB-lite"/>
    </source>
</evidence>
<reference evidence="3 4" key="1">
    <citation type="submission" date="2019-03" db="EMBL/GenBank/DDBJ databases">
        <title>Paraburkholderia sp. 7MH5, isolated from subtropical forest soil.</title>
        <authorList>
            <person name="Gao Z.-H."/>
            <person name="Qiu L.-H."/>
        </authorList>
    </citation>
    <scope>NUCLEOTIDE SEQUENCE [LARGE SCALE GENOMIC DNA]</scope>
    <source>
        <strain evidence="3 4">7MH5</strain>
    </source>
</reference>
<name>A0A4P7CWT7_9BURK</name>
<dbReference type="Proteomes" id="UP000295727">
    <property type="component" value="Chromosome 2"/>
</dbReference>